<dbReference type="PROSITE" id="PS50110">
    <property type="entry name" value="RESPONSE_REGULATORY"/>
    <property type="match status" value="1"/>
</dbReference>
<comment type="function">
    <text evidence="2">May play the central regulatory role in sporulation. It may be an element of the effector pathway responsible for the activation of sporulation genes in response to nutritional stress. Spo0A may act in concert with spo0H (a sigma factor) to control the expression of some genes that are critical to the sporulation process.</text>
</comment>
<name>A0ABV2M7J3_9FIRM</name>
<dbReference type="InterPro" id="IPR001789">
    <property type="entry name" value="Sig_transdc_resp-reg_receiver"/>
</dbReference>
<evidence type="ECO:0000256" key="2">
    <source>
        <dbReference type="ARBA" id="ARBA00024867"/>
    </source>
</evidence>
<dbReference type="InterPro" id="IPR011006">
    <property type="entry name" value="CheY-like_superfamily"/>
</dbReference>
<dbReference type="SMART" id="SM00448">
    <property type="entry name" value="REC"/>
    <property type="match status" value="1"/>
</dbReference>
<gene>
    <name evidence="6" type="ORF">ABID24_003726</name>
</gene>
<protein>
    <recommendedName>
        <fullName evidence="1">Stage 0 sporulation protein A homolog</fullName>
    </recommendedName>
</protein>
<reference evidence="6 7" key="1">
    <citation type="submission" date="2024-06" db="EMBL/GenBank/DDBJ databases">
        <title>Genomic Encyclopedia of Type Strains, Phase IV (KMG-IV): sequencing the most valuable type-strain genomes for metagenomic binning, comparative biology and taxonomic classification.</title>
        <authorList>
            <person name="Goeker M."/>
        </authorList>
    </citation>
    <scope>NUCLEOTIDE SEQUENCE [LARGE SCALE GENOMIC DNA]</scope>
    <source>
        <strain evidence="6 7">DSM 29492</strain>
    </source>
</reference>
<dbReference type="GO" id="GO:0003677">
    <property type="term" value="F:DNA binding"/>
    <property type="evidence" value="ECO:0007669"/>
    <property type="project" value="UniProtKB-KW"/>
</dbReference>
<evidence type="ECO:0000313" key="6">
    <source>
        <dbReference type="EMBL" id="MET3752452.1"/>
    </source>
</evidence>
<dbReference type="Gene3D" id="2.40.50.1020">
    <property type="entry name" value="LytTr DNA-binding domain"/>
    <property type="match status" value="1"/>
</dbReference>
<organism evidence="6 7">
    <name type="scientific">Blautia caecimuris</name>
    <dbReference type="NCBI Taxonomy" id="1796615"/>
    <lineage>
        <taxon>Bacteria</taxon>
        <taxon>Bacillati</taxon>
        <taxon>Bacillota</taxon>
        <taxon>Clostridia</taxon>
        <taxon>Lachnospirales</taxon>
        <taxon>Lachnospiraceae</taxon>
        <taxon>Blautia</taxon>
    </lineage>
</organism>
<evidence type="ECO:0000256" key="1">
    <source>
        <dbReference type="ARBA" id="ARBA00018672"/>
    </source>
</evidence>
<feature type="modified residue" description="4-aspartylphosphate" evidence="3">
    <location>
        <position position="57"/>
    </location>
</feature>
<dbReference type="Pfam" id="PF04397">
    <property type="entry name" value="LytTR"/>
    <property type="match status" value="1"/>
</dbReference>
<keyword evidence="7" id="KW-1185">Reference proteome</keyword>
<comment type="caution">
    <text evidence="6">The sequence shown here is derived from an EMBL/GenBank/DDBJ whole genome shotgun (WGS) entry which is preliminary data.</text>
</comment>
<dbReference type="PANTHER" id="PTHR37299:SF1">
    <property type="entry name" value="STAGE 0 SPORULATION PROTEIN A HOMOLOG"/>
    <property type="match status" value="1"/>
</dbReference>
<dbReference type="InterPro" id="IPR046947">
    <property type="entry name" value="LytR-like"/>
</dbReference>
<evidence type="ECO:0000256" key="3">
    <source>
        <dbReference type="PROSITE-ProRule" id="PRU00169"/>
    </source>
</evidence>
<accession>A0ABV2M7J3</accession>
<dbReference type="PROSITE" id="PS50930">
    <property type="entry name" value="HTH_LYTTR"/>
    <property type="match status" value="1"/>
</dbReference>
<evidence type="ECO:0000313" key="7">
    <source>
        <dbReference type="Proteomes" id="UP001549106"/>
    </source>
</evidence>
<dbReference type="EMBL" id="JBEPMJ010000053">
    <property type="protein sequence ID" value="MET3752452.1"/>
    <property type="molecule type" value="Genomic_DNA"/>
</dbReference>
<dbReference type="SUPFAM" id="SSF52172">
    <property type="entry name" value="CheY-like"/>
    <property type="match status" value="1"/>
</dbReference>
<dbReference type="RefSeq" id="WP_257465843.1">
    <property type="nucleotide sequence ID" value="NZ_JANJZT010000080.1"/>
</dbReference>
<evidence type="ECO:0000259" key="4">
    <source>
        <dbReference type="PROSITE" id="PS50110"/>
    </source>
</evidence>
<keyword evidence="6" id="KW-0238">DNA-binding</keyword>
<sequence length="235" mass="27972">MIRIAICDDDSGVIETFESYLDKLKDFSFEYDVFFDGYELEQYLLRSGQEYDLYLLDIEMKTMDGLTFARHLRNSDSHALIVFITGYSKYVYDVFEVFTFDFILKPIQFERMKKVLTKAFLYLKDAQNVFTFSYRKNSFSLSCDKIFYIDKIGRKAYIHTAEKTYQCNMTIDEIWQQLNQQFFVSTRASCIVNLAYITEIIKDEVILRNGTKLFAGREYKQNLKLKHLNFIRSQL</sequence>
<feature type="domain" description="Response regulatory" evidence="4">
    <location>
        <begin position="3"/>
        <end position="120"/>
    </location>
</feature>
<dbReference type="Pfam" id="PF00072">
    <property type="entry name" value="Response_reg"/>
    <property type="match status" value="1"/>
</dbReference>
<dbReference type="SMART" id="SM00850">
    <property type="entry name" value="LytTR"/>
    <property type="match status" value="1"/>
</dbReference>
<dbReference type="PANTHER" id="PTHR37299">
    <property type="entry name" value="TRANSCRIPTIONAL REGULATOR-RELATED"/>
    <property type="match status" value="1"/>
</dbReference>
<feature type="domain" description="HTH LytTR-type" evidence="5">
    <location>
        <begin position="130"/>
        <end position="229"/>
    </location>
</feature>
<dbReference type="Proteomes" id="UP001549106">
    <property type="component" value="Unassembled WGS sequence"/>
</dbReference>
<proteinExistence type="predicted"/>
<keyword evidence="3" id="KW-0597">Phosphoprotein</keyword>
<dbReference type="Gene3D" id="3.40.50.2300">
    <property type="match status" value="1"/>
</dbReference>
<evidence type="ECO:0000259" key="5">
    <source>
        <dbReference type="PROSITE" id="PS50930"/>
    </source>
</evidence>
<dbReference type="InterPro" id="IPR007492">
    <property type="entry name" value="LytTR_DNA-bd_dom"/>
</dbReference>